<reference evidence="2 3" key="1">
    <citation type="journal article" date="2014" name="Nature">
        <title>Sequential evolution of bacterial morphology by co-option of a developmental regulator.</title>
        <authorList>
            <person name="Jiang C."/>
            <person name="Brown P.J."/>
            <person name="Ducret A."/>
            <person name="Brun Y.V."/>
        </authorList>
    </citation>
    <scope>NUCLEOTIDE SEQUENCE [LARGE SCALE GENOMIC DNA]</scope>
    <source>
        <strain evidence="2 3">DSM 16100</strain>
    </source>
</reference>
<accession>V4QM96</accession>
<dbReference type="InterPro" id="IPR012334">
    <property type="entry name" value="Pectin_lyas_fold"/>
</dbReference>
<dbReference type="Gene3D" id="2.160.20.10">
    <property type="entry name" value="Single-stranded right-handed beta-helix, Pectin lyase-like"/>
    <property type="match status" value="2"/>
</dbReference>
<evidence type="ECO:0000313" key="2">
    <source>
        <dbReference type="EMBL" id="ESQ80303.1"/>
    </source>
</evidence>
<evidence type="ECO:0000313" key="3">
    <source>
        <dbReference type="Proteomes" id="UP000017837"/>
    </source>
</evidence>
<dbReference type="Proteomes" id="UP000017837">
    <property type="component" value="Unassembled WGS sequence"/>
</dbReference>
<dbReference type="PANTHER" id="PTHR36453">
    <property type="entry name" value="SECRETED PROTEIN-RELATED"/>
    <property type="match status" value="1"/>
</dbReference>
<organism evidence="2 3">
    <name type="scientific">Asticcacaulis benevestitus DSM 16100 = ATCC BAA-896</name>
    <dbReference type="NCBI Taxonomy" id="1121022"/>
    <lineage>
        <taxon>Bacteria</taxon>
        <taxon>Pseudomonadati</taxon>
        <taxon>Pseudomonadota</taxon>
        <taxon>Alphaproteobacteria</taxon>
        <taxon>Caulobacterales</taxon>
        <taxon>Caulobacteraceae</taxon>
        <taxon>Asticcacaulis</taxon>
    </lineage>
</organism>
<dbReference type="InterPro" id="IPR011050">
    <property type="entry name" value="Pectin_lyase_fold/virulence"/>
</dbReference>
<evidence type="ECO:0008006" key="4">
    <source>
        <dbReference type="Google" id="ProtNLM"/>
    </source>
</evidence>
<dbReference type="PATRIC" id="fig|1121022.4.peg.4580"/>
<feature type="signal peptide" evidence="1">
    <location>
        <begin position="1"/>
        <end position="29"/>
    </location>
</feature>
<dbReference type="PANTHER" id="PTHR36453:SF1">
    <property type="entry name" value="RIGHT HANDED BETA HELIX DOMAIN-CONTAINING PROTEIN"/>
    <property type="match status" value="1"/>
</dbReference>
<dbReference type="AlphaFoldDB" id="V4QM96"/>
<dbReference type="STRING" id="1121022.GCA_000376105_02645"/>
<name>V4QM96_9CAUL</name>
<keyword evidence="1" id="KW-0732">Signal</keyword>
<feature type="chain" id="PRO_5004728082" description="Right handed beta helix domain-containing protein" evidence="1">
    <location>
        <begin position="30"/>
        <end position="709"/>
    </location>
</feature>
<dbReference type="EMBL" id="AWGB01000096">
    <property type="protein sequence ID" value="ESQ80303.1"/>
    <property type="molecule type" value="Genomic_DNA"/>
</dbReference>
<dbReference type="eggNOG" id="COG4733">
    <property type="taxonomic scope" value="Bacteria"/>
</dbReference>
<dbReference type="RefSeq" id="WP_018082310.1">
    <property type="nucleotide sequence ID" value="NZ_AQWM01000012.1"/>
</dbReference>
<comment type="caution">
    <text evidence="2">The sequence shown here is derived from an EMBL/GenBank/DDBJ whole genome shotgun (WGS) entry which is preliminary data.</text>
</comment>
<gene>
    <name evidence="2" type="ORF">ABENE_22370</name>
</gene>
<dbReference type="SUPFAM" id="SSF51126">
    <property type="entry name" value="Pectin lyase-like"/>
    <property type="match status" value="1"/>
</dbReference>
<sequence>MKKPSLRPLLCTVAASALLLPVFIRPVRAAPTFAELSPAPQIPVVAPPKSDRLSGGVHLALRPAPVPAMVYASPQGSDENDGSSAHPFATLPRAQMAVRSLNQDHDVTVSLDDGVYRLDAPLRFTAADGGQNGFKVRYQAAPGAHPVLSGGMRIAGWTLADQGRNIWVADMPKGMDPRQIWVNEKLSRRASVIAPRTAFEFYDWGLKIVDPAWRFLADLPDQNRLEIENLGWFTDRHATIQRIEGDRIIMQQPGWRDNIIGYDTLARPVSPDNARLEFVNSLAFLRNEGEWFADPKAGKIYYKPRKGEDMAKVDVEAPHLEWLMSVSGTYERPVADIDFTGLSFEYTSWLQPSGPNGYASQQSGAYIAGEIPNYPKDPIRDCSWGCPTFEAIRNRWSQQPAAVQVSAAERITFSHDQFTHLGQIGLGIGNNADANASGIGLGASTIDVVRSRFTDLAGGAIMVGGVTPDAHHPSRPEMTVADILISNNLVQNISQDYHEQAAIMVTYAAGAVISHNDVSLAPYDGIDTGWGWGANDPGGSPAYRTANRDYYDQPGNLVYNTPTILHDTVVFANRVHEVKQSFPDGGAIYHLSADPGALIAENYVYDVPGGIALYLDEGSRYVTVRNNVVSHVGIWLNLNSQDNLAPRRTAMDNIAKGNWYNSGLRSGSWTDYLNNQFIDNTEVKGEAWPSAAQAIIARSGIEPEEAAKK</sequence>
<proteinExistence type="predicted"/>
<keyword evidence="3" id="KW-1185">Reference proteome</keyword>
<evidence type="ECO:0000256" key="1">
    <source>
        <dbReference type="SAM" id="SignalP"/>
    </source>
</evidence>
<protein>
    <recommendedName>
        <fullName evidence="4">Right handed beta helix domain-containing protein</fullName>
    </recommendedName>
</protein>